<proteinExistence type="predicted"/>
<dbReference type="EMBL" id="CAJVPJ010000847">
    <property type="protein sequence ID" value="CAG8560390.1"/>
    <property type="molecule type" value="Genomic_DNA"/>
</dbReference>
<evidence type="ECO:0000256" key="1">
    <source>
        <dbReference type="SAM" id="MobiDB-lite"/>
    </source>
</evidence>
<dbReference type="Proteomes" id="UP000789572">
    <property type="component" value="Unassembled WGS sequence"/>
</dbReference>
<evidence type="ECO:0000313" key="3">
    <source>
        <dbReference type="Proteomes" id="UP000789572"/>
    </source>
</evidence>
<evidence type="ECO:0000313" key="2">
    <source>
        <dbReference type="EMBL" id="CAG8560390.1"/>
    </source>
</evidence>
<feature type="region of interest" description="Disordered" evidence="1">
    <location>
        <begin position="513"/>
        <end position="538"/>
    </location>
</feature>
<organism evidence="2 3">
    <name type="scientific">Paraglomus occultum</name>
    <dbReference type="NCBI Taxonomy" id="144539"/>
    <lineage>
        <taxon>Eukaryota</taxon>
        <taxon>Fungi</taxon>
        <taxon>Fungi incertae sedis</taxon>
        <taxon>Mucoromycota</taxon>
        <taxon>Glomeromycotina</taxon>
        <taxon>Glomeromycetes</taxon>
        <taxon>Paraglomerales</taxon>
        <taxon>Paraglomeraceae</taxon>
        <taxon>Paraglomus</taxon>
    </lineage>
</organism>
<dbReference type="OrthoDB" id="2441256at2759"/>
<protein>
    <submittedName>
        <fullName evidence="2">3542_t:CDS:1</fullName>
    </submittedName>
</protein>
<gene>
    <name evidence="2" type="ORF">POCULU_LOCUS5478</name>
</gene>
<feature type="compositionally biased region" description="Basic residues" evidence="1">
    <location>
        <begin position="516"/>
        <end position="527"/>
    </location>
</feature>
<keyword evidence="3" id="KW-1185">Reference proteome</keyword>
<reference evidence="2" key="1">
    <citation type="submission" date="2021-06" db="EMBL/GenBank/DDBJ databases">
        <authorList>
            <person name="Kallberg Y."/>
            <person name="Tangrot J."/>
            <person name="Rosling A."/>
        </authorList>
    </citation>
    <scope>NUCLEOTIDE SEQUENCE</scope>
    <source>
        <strain evidence="2">IA702</strain>
    </source>
</reference>
<accession>A0A9N9FW62</accession>
<comment type="caution">
    <text evidence="2">The sequence shown here is derived from an EMBL/GenBank/DDBJ whole genome shotgun (WGS) entry which is preliminary data.</text>
</comment>
<dbReference type="AlphaFoldDB" id="A0A9N9FW62"/>
<sequence>MYYKHRAYYLDELLFLDTNIPHEKIFFIARASTIILKVKAPEDDQYKLLNDATRTTEQTWLIQTILHYWLNGTRSANEIHQKTNISLRTVERKRVVAAIGQHIRNNDTISISTRQLAVKVQEIKEHHGQKHICKTTGAAPSSLMRLNLTFSEAKSVDGSKTLSAATRQKKLVGQIQLYTSNVAKNFIAENRIKAIDWPAKVPTLILWKPFEGERANDGGFSINAIFLSSMLLNIAFPSTSIWMTRVLGSLCTKPKLISTLYAILWTAHVIPHSMHHEKTLERQRIRDTKPEDRVIKKETIWNICVVDNIDFVEKTFAYGNIFDAARRSIHATVRMKDKSVRRDRLRKRIITYIIEEVFRKDSNTWCQETVLDAIRQTVIDGCNVPPPNVVILKPGESPNCNANVHKACKMYFDDVGTENSGCLDIVCDEALFRRLIPFEEQHSQCRLMLGQWHTSKNSAELNPEGYKRLFECYDIGVARMNAILRQDVYKTEPRVVKGRRGKNVTVHKWDPEKGKSLIRRSSKKQKQSKTDDDVEMTG</sequence>
<name>A0A9N9FW62_9GLOM</name>